<dbReference type="Pfam" id="PF00149">
    <property type="entry name" value="Metallophos"/>
    <property type="match status" value="1"/>
</dbReference>
<gene>
    <name evidence="2" type="ORF">B0J11DRAFT_550756</name>
</gene>
<reference evidence="2" key="1">
    <citation type="journal article" date="2021" name="Nat. Commun.">
        <title>Genetic determinants of endophytism in the Arabidopsis root mycobiome.</title>
        <authorList>
            <person name="Mesny F."/>
            <person name="Miyauchi S."/>
            <person name="Thiergart T."/>
            <person name="Pickel B."/>
            <person name="Atanasova L."/>
            <person name="Karlsson M."/>
            <person name="Huettel B."/>
            <person name="Barry K.W."/>
            <person name="Haridas S."/>
            <person name="Chen C."/>
            <person name="Bauer D."/>
            <person name="Andreopoulos W."/>
            <person name="Pangilinan J."/>
            <person name="LaButti K."/>
            <person name="Riley R."/>
            <person name="Lipzen A."/>
            <person name="Clum A."/>
            <person name="Drula E."/>
            <person name="Henrissat B."/>
            <person name="Kohler A."/>
            <person name="Grigoriev I.V."/>
            <person name="Martin F.M."/>
            <person name="Hacquard S."/>
        </authorList>
    </citation>
    <scope>NUCLEOTIDE SEQUENCE</scope>
    <source>
        <strain evidence="2">MPI-CAGE-CH-0243</strain>
    </source>
</reference>
<dbReference type="Gene3D" id="3.60.21.10">
    <property type="match status" value="2"/>
</dbReference>
<sequence>MAIGTQFLIISDTHGHWPYNETNPAPKVDVLVHCGDLTQIGGLPSSRKAIAQLKSIDAEIRLVIAGNHDIELDQQWLFASPYTPEFNGYAFAYGHMEDRFTHVPGDLDLMITHGPPAFDDPVYKLDINGKEDHCGCQKLCQAIQCAKPRLHCFGHLHEGRGVARIGWNEKNPSITPLGKTVKLHIGLDTSTRHRDTFLLNAALRDTKDEGVFITMDLPT</sequence>
<dbReference type="OrthoDB" id="630188at2759"/>
<dbReference type="InterPro" id="IPR004843">
    <property type="entry name" value="Calcineurin-like_PHP"/>
</dbReference>
<dbReference type="CDD" id="cd07379">
    <property type="entry name" value="MPP_239FB"/>
    <property type="match status" value="1"/>
</dbReference>
<dbReference type="SUPFAM" id="SSF56300">
    <property type="entry name" value="Metallo-dependent phosphatases"/>
    <property type="match status" value="1"/>
</dbReference>
<dbReference type="GO" id="GO:0016787">
    <property type="term" value="F:hydrolase activity"/>
    <property type="evidence" value="ECO:0007669"/>
    <property type="project" value="InterPro"/>
</dbReference>
<name>A0A9P9DS08_9PLEO</name>
<evidence type="ECO:0000259" key="1">
    <source>
        <dbReference type="Pfam" id="PF00149"/>
    </source>
</evidence>
<accession>A0A9P9DS08</accession>
<dbReference type="PANTHER" id="PTHR12905">
    <property type="entry name" value="METALLOPHOSPHOESTERASE"/>
    <property type="match status" value="1"/>
</dbReference>
<dbReference type="EMBL" id="JAGMWT010000008">
    <property type="protein sequence ID" value="KAH7123972.1"/>
    <property type="molecule type" value="Genomic_DNA"/>
</dbReference>
<proteinExistence type="predicted"/>
<comment type="caution">
    <text evidence="2">The sequence shown here is derived from an EMBL/GenBank/DDBJ whole genome shotgun (WGS) entry which is preliminary data.</text>
</comment>
<dbReference type="InterPro" id="IPR051693">
    <property type="entry name" value="UPF0046_metallophosphoest"/>
</dbReference>
<dbReference type="PANTHER" id="PTHR12905:SF0">
    <property type="entry name" value="CALCINEURIN-LIKE PHOSPHOESTERASE DOMAIN-CONTAINING PROTEIN"/>
    <property type="match status" value="1"/>
</dbReference>
<evidence type="ECO:0000313" key="2">
    <source>
        <dbReference type="EMBL" id="KAH7123972.1"/>
    </source>
</evidence>
<dbReference type="Proteomes" id="UP000700596">
    <property type="component" value="Unassembled WGS sequence"/>
</dbReference>
<organism evidence="2 3">
    <name type="scientific">Dendryphion nanum</name>
    <dbReference type="NCBI Taxonomy" id="256645"/>
    <lineage>
        <taxon>Eukaryota</taxon>
        <taxon>Fungi</taxon>
        <taxon>Dikarya</taxon>
        <taxon>Ascomycota</taxon>
        <taxon>Pezizomycotina</taxon>
        <taxon>Dothideomycetes</taxon>
        <taxon>Pleosporomycetidae</taxon>
        <taxon>Pleosporales</taxon>
        <taxon>Torulaceae</taxon>
        <taxon>Dendryphion</taxon>
    </lineage>
</organism>
<feature type="domain" description="Calcineurin-like phosphoesterase" evidence="1">
    <location>
        <begin position="7"/>
        <end position="158"/>
    </location>
</feature>
<evidence type="ECO:0000313" key="3">
    <source>
        <dbReference type="Proteomes" id="UP000700596"/>
    </source>
</evidence>
<protein>
    <submittedName>
        <fullName evidence="2">Metallo-dependent phosphatase-like protein</fullName>
    </submittedName>
</protein>
<keyword evidence="3" id="KW-1185">Reference proteome</keyword>
<dbReference type="InterPro" id="IPR029052">
    <property type="entry name" value="Metallo-depent_PP-like"/>
</dbReference>
<dbReference type="AlphaFoldDB" id="A0A9P9DS08"/>